<evidence type="ECO:0000256" key="2">
    <source>
        <dbReference type="ARBA" id="ARBA00022723"/>
    </source>
</evidence>
<comment type="caution">
    <text evidence="4">The sequence shown here is derived from an EMBL/GenBank/DDBJ whole genome shotgun (WGS) entry which is preliminary data.</text>
</comment>
<dbReference type="Pfam" id="PF13359">
    <property type="entry name" value="DDE_Tnp_4"/>
    <property type="match status" value="1"/>
</dbReference>
<keyword evidence="5" id="KW-1185">Reference proteome</keyword>
<dbReference type="Proteomes" id="UP000886520">
    <property type="component" value="Chromosome 24"/>
</dbReference>
<evidence type="ECO:0000259" key="3">
    <source>
        <dbReference type="Pfam" id="PF13359"/>
    </source>
</evidence>
<evidence type="ECO:0000313" key="4">
    <source>
        <dbReference type="EMBL" id="KAI5059953.1"/>
    </source>
</evidence>
<accession>A0A9D4U219</accession>
<dbReference type="GO" id="GO:0046872">
    <property type="term" value="F:metal ion binding"/>
    <property type="evidence" value="ECO:0007669"/>
    <property type="project" value="UniProtKB-KW"/>
</dbReference>
<proteinExistence type="predicted"/>
<comment type="cofactor">
    <cofactor evidence="1">
        <name>a divalent metal cation</name>
        <dbReference type="ChEBI" id="CHEBI:60240"/>
    </cofactor>
</comment>
<sequence length="158" mass="18447">MHLPKNEINEAWYDRYGNDSMIVQGTVDDKMWFLDINIGWPGSCNDKQILHNSRFYRLCQGRERLLGPPYIHDNLSMQEYIVGDGGYGLFSWLAIAYPRVELTSTSHCRYNFLHSSNKDRGGARFRTLEGDMEICQWHDQLSQSFDITCYNTSMLYLA</sequence>
<dbReference type="EMBL" id="JABFUD020000024">
    <property type="protein sequence ID" value="KAI5059953.1"/>
    <property type="molecule type" value="Genomic_DNA"/>
</dbReference>
<evidence type="ECO:0000313" key="5">
    <source>
        <dbReference type="Proteomes" id="UP000886520"/>
    </source>
</evidence>
<name>A0A9D4U219_ADICA</name>
<feature type="domain" description="DDE Tnp4" evidence="3">
    <location>
        <begin position="5"/>
        <end position="117"/>
    </location>
</feature>
<gene>
    <name evidence="4" type="ORF">GOP47_0024373</name>
</gene>
<keyword evidence="2" id="KW-0479">Metal-binding</keyword>
<protein>
    <recommendedName>
        <fullName evidence="3">DDE Tnp4 domain-containing protein</fullName>
    </recommendedName>
</protein>
<dbReference type="OrthoDB" id="1912480at2759"/>
<dbReference type="InterPro" id="IPR027806">
    <property type="entry name" value="HARBI1_dom"/>
</dbReference>
<dbReference type="AlphaFoldDB" id="A0A9D4U219"/>
<evidence type="ECO:0000256" key="1">
    <source>
        <dbReference type="ARBA" id="ARBA00001968"/>
    </source>
</evidence>
<reference evidence="4" key="1">
    <citation type="submission" date="2021-01" db="EMBL/GenBank/DDBJ databases">
        <title>Adiantum capillus-veneris genome.</title>
        <authorList>
            <person name="Fang Y."/>
            <person name="Liao Q."/>
        </authorList>
    </citation>
    <scope>NUCLEOTIDE SEQUENCE</scope>
    <source>
        <strain evidence="4">H3</strain>
        <tissue evidence="4">Leaf</tissue>
    </source>
</reference>
<organism evidence="4 5">
    <name type="scientific">Adiantum capillus-veneris</name>
    <name type="common">Maidenhair fern</name>
    <dbReference type="NCBI Taxonomy" id="13818"/>
    <lineage>
        <taxon>Eukaryota</taxon>
        <taxon>Viridiplantae</taxon>
        <taxon>Streptophyta</taxon>
        <taxon>Embryophyta</taxon>
        <taxon>Tracheophyta</taxon>
        <taxon>Polypodiopsida</taxon>
        <taxon>Polypodiidae</taxon>
        <taxon>Polypodiales</taxon>
        <taxon>Pteridineae</taxon>
        <taxon>Pteridaceae</taxon>
        <taxon>Vittarioideae</taxon>
        <taxon>Adiantum</taxon>
    </lineage>
</organism>